<dbReference type="GO" id="GO:0070628">
    <property type="term" value="F:proteasome binding"/>
    <property type="evidence" value="ECO:0007669"/>
    <property type="project" value="TreeGrafter"/>
</dbReference>
<dbReference type="SUPFAM" id="SSF54001">
    <property type="entry name" value="Cysteine proteinases"/>
    <property type="match status" value="1"/>
</dbReference>
<proteinExistence type="inferred from homology"/>
<protein>
    <recommendedName>
        <fullName evidence="6">Ubiquitin carboxyl-terminal hydrolase</fullName>
        <ecNumber evidence="6">3.4.19.12</ecNumber>
    </recommendedName>
</protein>
<dbReference type="PANTHER" id="PTHR43982:SF1">
    <property type="entry name" value="UBIQUITIN CARBOXYL-TERMINAL HYDROLASE 14"/>
    <property type="match status" value="1"/>
</dbReference>
<dbReference type="GO" id="GO:0016579">
    <property type="term" value="P:protein deubiquitination"/>
    <property type="evidence" value="ECO:0007669"/>
    <property type="project" value="InterPro"/>
</dbReference>
<dbReference type="Proteomes" id="UP001219933">
    <property type="component" value="Chromosome 6"/>
</dbReference>
<organism evidence="10 11">
    <name type="scientific">Malassezia cuniculi</name>
    <dbReference type="NCBI Taxonomy" id="948313"/>
    <lineage>
        <taxon>Eukaryota</taxon>
        <taxon>Fungi</taxon>
        <taxon>Dikarya</taxon>
        <taxon>Basidiomycota</taxon>
        <taxon>Ustilaginomycotina</taxon>
        <taxon>Malasseziomycetes</taxon>
        <taxon>Malasseziales</taxon>
        <taxon>Malasseziaceae</taxon>
        <taxon>Malassezia</taxon>
    </lineage>
</organism>
<evidence type="ECO:0000256" key="3">
    <source>
        <dbReference type="ARBA" id="ARBA00022786"/>
    </source>
</evidence>
<reference evidence="10" key="1">
    <citation type="submission" date="2023-03" db="EMBL/GenBank/DDBJ databases">
        <title>Mating type loci evolution in Malassezia.</title>
        <authorList>
            <person name="Coelho M.A."/>
        </authorList>
    </citation>
    <scope>NUCLEOTIDE SEQUENCE</scope>
    <source>
        <strain evidence="10">CBS 11721</strain>
    </source>
</reference>
<dbReference type="InterPro" id="IPR044635">
    <property type="entry name" value="UBP14-like"/>
</dbReference>
<dbReference type="GO" id="GO:0061136">
    <property type="term" value="P:regulation of proteasomal protein catabolic process"/>
    <property type="evidence" value="ECO:0007669"/>
    <property type="project" value="TreeGrafter"/>
</dbReference>
<keyword evidence="5 6" id="KW-0788">Thiol protease</keyword>
<dbReference type="PROSITE" id="PS00973">
    <property type="entry name" value="USP_2"/>
    <property type="match status" value="1"/>
</dbReference>
<dbReference type="Pfam" id="PF00443">
    <property type="entry name" value="UCH"/>
    <property type="match status" value="1"/>
</dbReference>
<evidence type="ECO:0000259" key="8">
    <source>
        <dbReference type="PROSITE" id="PS50053"/>
    </source>
</evidence>
<dbReference type="GO" id="GO:0043161">
    <property type="term" value="P:proteasome-mediated ubiquitin-dependent protein catabolic process"/>
    <property type="evidence" value="ECO:0007669"/>
    <property type="project" value="InterPro"/>
</dbReference>
<name>A0AAF0J8B0_9BASI</name>
<dbReference type="InterPro" id="IPR018200">
    <property type="entry name" value="USP_CS"/>
</dbReference>
<comment type="catalytic activity">
    <reaction evidence="1 6">
        <text>Thiol-dependent hydrolysis of ester, thioester, amide, peptide and isopeptide bonds formed by the C-terminal Gly of ubiquitin (a 76-residue protein attached to proteins as an intracellular targeting signal).</text>
        <dbReference type="EC" id="3.4.19.12"/>
    </reaction>
</comment>
<dbReference type="PROSITE" id="PS00972">
    <property type="entry name" value="USP_1"/>
    <property type="match status" value="1"/>
</dbReference>
<dbReference type="Gene3D" id="3.10.20.90">
    <property type="entry name" value="Phosphatidylinositol 3-kinase Catalytic Subunit, Chain A, domain 1"/>
    <property type="match status" value="1"/>
</dbReference>
<dbReference type="InterPro" id="IPR001394">
    <property type="entry name" value="Peptidase_C19_UCH"/>
</dbReference>
<dbReference type="PROSITE" id="PS50235">
    <property type="entry name" value="USP_3"/>
    <property type="match status" value="1"/>
</dbReference>
<keyword evidence="3 6" id="KW-0833">Ubl conjugation pathway</keyword>
<dbReference type="InterPro" id="IPR028889">
    <property type="entry name" value="USP"/>
</dbReference>
<dbReference type="CDD" id="cd02657">
    <property type="entry name" value="Peptidase_C19A"/>
    <property type="match status" value="1"/>
</dbReference>
<dbReference type="Gene3D" id="3.90.70.10">
    <property type="entry name" value="Cysteine proteinases"/>
    <property type="match status" value="1"/>
</dbReference>
<evidence type="ECO:0000256" key="7">
    <source>
        <dbReference type="SAM" id="MobiDB-lite"/>
    </source>
</evidence>
<dbReference type="InterPro" id="IPR038765">
    <property type="entry name" value="Papain-like_cys_pep_sf"/>
</dbReference>
<evidence type="ECO:0000256" key="6">
    <source>
        <dbReference type="RuleBase" id="RU366025"/>
    </source>
</evidence>
<dbReference type="CDD" id="cd16104">
    <property type="entry name" value="Ubl_USP14_like"/>
    <property type="match status" value="1"/>
</dbReference>
<dbReference type="InterPro" id="IPR000626">
    <property type="entry name" value="Ubiquitin-like_dom"/>
</dbReference>
<evidence type="ECO:0000313" key="11">
    <source>
        <dbReference type="Proteomes" id="UP001219933"/>
    </source>
</evidence>
<dbReference type="InterPro" id="IPR029071">
    <property type="entry name" value="Ubiquitin-like_domsf"/>
</dbReference>
<feature type="domain" description="Ubiquitin-like" evidence="8">
    <location>
        <begin position="6"/>
        <end position="76"/>
    </location>
</feature>
<keyword evidence="4 6" id="KW-0378">Hydrolase</keyword>
<dbReference type="PROSITE" id="PS50053">
    <property type="entry name" value="UBIQUITIN_2"/>
    <property type="match status" value="1"/>
</dbReference>
<keyword evidence="11" id="KW-1185">Reference proteome</keyword>
<feature type="domain" description="USP" evidence="9">
    <location>
        <begin position="109"/>
        <end position="487"/>
    </location>
</feature>
<evidence type="ECO:0000256" key="5">
    <source>
        <dbReference type="ARBA" id="ARBA00022807"/>
    </source>
</evidence>
<evidence type="ECO:0000313" key="10">
    <source>
        <dbReference type="EMBL" id="WFD36930.1"/>
    </source>
</evidence>
<dbReference type="GO" id="GO:0004843">
    <property type="term" value="F:cysteine-type deubiquitinase activity"/>
    <property type="evidence" value="ECO:0007669"/>
    <property type="project" value="UniProtKB-UniRule"/>
</dbReference>
<gene>
    <name evidence="10" type="primary">UBP6</name>
    <name evidence="10" type="ORF">MCUN1_003822</name>
</gene>
<evidence type="ECO:0000259" key="9">
    <source>
        <dbReference type="PROSITE" id="PS50235"/>
    </source>
</evidence>
<dbReference type="EMBL" id="CP119882">
    <property type="protein sequence ID" value="WFD36930.1"/>
    <property type="molecule type" value="Genomic_DNA"/>
</dbReference>
<dbReference type="PANTHER" id="PTHR43982">
    <property type="entry name" value="UBIQUITIN CARBOXYL-TERMINAL HYDROLASE"/>
    <property type="match status" value="1"/>
</dbReference>
<dbReference type="SMART" id="SM00213">
    <property type="entry name" value="UBQ"/>
    <property type="match status" value="1"/>
</dbReference>
<dbReference type="SUPFAM" id="SSF54236">
    <property type="entry name" value="Ubiquitin-like"/>
    <property type="match status" value="1"/>
</dbReference>
<evidence type="ECO:0000256" key="4">
    <source>
        <dbReference type="ARBA" id="ARBA00022801"/>
    </source>
</evidence>
<accession>A0AAF0J8B0</accession>
<sequence>MAKMTTAVPVKVKHNGKTYDITIDASLDGRSFKDAIYTATGVPPERQKVMTKGGLLKDDTPLERLGAHAGQLFMVVGTAGALPAQPVQPVKFLEDMPDADVAQAADVRAGLVNLGNTCYLNSTLQVLRMIPELGAALKESPARIGTSGDAGLVAALRDLYRDLGNTTEAVPPIVFLTVLRQLAPQFAERGEGGGYAQQDAEEVYVRIVNSLSSLSAPGADGRLTEQYMTGTMSTERRNIEAADEAPTSGSEPFLMLHCNISSATNEMTAGILDALEQRVEKHSEMLGRTAIHSEKSRVSRLPKYLSVHFVRFFWRRDINRKTKIMRKVKFPFELDARAFATPELAAQLDPAAGMLRDLEKARDERRRVRRRNPKSDEEADAEEARVRSEEDAQLNECVSPAVRADTGSNHTGLYDLVGIVTHKGADADAGHYMGWTRREDADAPGGLSDSWYRFDDDRVTIVEKDKIEGLSGGGEDSVAYILLYRAKEL</sequence>
<dbReference type="Pfam" id="PF00240">
    <property type="entry name" value="ubiquitin"/>
    <property type="match status" value="1"/>
</dbReference>
<evidence type="ECO:0000256" key="1">
    <source>
        <dbReference type="ARBA" id="ARBA00000707"/>
    </source>
</evidence>
<comment type="similarity">
    <text evidence="6">Belongs to the peptidase C19 family.</text>
</comment>
<dbReference type="AlphaFoldDB" id="A0AAF0J8B0"/>
<keyword evidence="2 6" id="KW-0645">Protease</keyword>
<feature type="region of interest" description="Disordered" evidence="7">
    <location>
        <begin position="362"/>
        <end position="392"/>
    </location>
</feature>
<evidence type="ECO:0000256" key="2">
    <source>
        <dbReference type="ARBA" id="ARBA00022670"/>
    </source>
</evidence>
<dbReference type="EC" id="3.4.19.12" evidence="6"/>